<evidence type="ECO:0000313" key="2">
    <source>
        <dbReference type="EMBL" id="GGP18210.1"/>
    </source>
</evidence>
<dbReference type="Proteomes" id="UP000637267">
    <property type="component" value="Unassembled WGS sequence"/>
</dbReference>
<dbReference type="RefSeq" id="WP_188701767.1">
    <property type="nucleotide sequence ID" value="NZ_BMLX01000001.1"/>
</dbReference>
<accession>A0ABQ2P4S9</accession>
<organism evidence="2 3">
    <name type="scientific">Silvimonas iriomotensis</name>
    <dbReference type="NCBI Taxonomy" id="449662"/>
    <lineage>
        <taxon>Bacteria</taxon>
        <taxon>Pseudomonadati</taxon>
        <taxon>Pseudomonadota</taxon>
        <taxon>Betaproteobacteria</taxon>
        <taxon>Neisseriales</taxon>
        <taxon>Chitinibacteraceae</taxon>
        <taxon>Silvimonas</taxon>
    </lineage>
</organism>
<evidence type="ECO:0000313" key="3">
    <source>
        <dbReference type="Proteomes" id="UP000637267"/>
    </source>
</evidence>
<name>A0ABQ2P4S9_9NEIS</name>
<dbReference type="EMBL" id="BMLX01000001">
    <property type="protein sequence ID" value="GGP18210.1"/>
    <property type="molecule type" value="Genomic_DNA"/>
</dbReference>
<comment type="caution">
    <text evidence="2">The sequence shown here is derived from an EMBL/GenBank/DDBJ whole genome shotgun (WGS) entry which is preliminary data.</text>
</comment>
<reference evidence="3" key="1">
    <citation type="journal article" date="2019" name="Int. J. Syst. Evol. Microbiol.">
        <title>The Global Catalogue of Microorganisms (GCM) 10K type strain sequencing project: providing services to taxonomists for standard genome sequencing and annotation.</title>
        <authorList>
            <consortium name="The Broad Institute Genomics Platform"/>
            <consortium name="The Broad Institute Genome Sequencing Center for Infectious Disease"/>
            <person name="Wu L."/>
            <person name="Ma J."/>
        </authorList>
    </citation>
    <scope>NUCLEOTIDE SEQUENCE [LARGE SCALE GENOMIC DNA]</scope>
    <source>
        <strain evidence="3">CGMCC 1.8859</strain>
    </source>
</reference>
<keyword evidence="1" id="KW-0732">Signal</keyword>
<feature type="chain" id="PRO_5046142856" evidence="1">
    <location>
        <begin position="38"/>
        <end position="143"/>
    </location>
</feature>
<feature type="signal peptide" evidence="1">
    <location>
        <begin position="1"/>
        <end position="37"/>
    </location>
</feature>
<evidence type="ECO:0000256" key="1">
    <source>
        <dbReference type="SAM" id="SignalP"/>
    </source>
</evidence>
<protein>
    <submittedName>
        <fullName evidence="2">Uncharacterized protein</fullName>
    </submittedName>
</protein>
<dbReference type="PROSITE" id="PS51257">
    <property type="entry name" value="PROKAR_LIPOPROTEIN"/>
    <property type="match status" value="1"/>
</dbReference>
<keyword evidence="3" id="KW-1185">Reference proteome</keyword>
<sequence>MIPITRRFSHPPTPAVLRLLAGAACLAIMAGCASVSANSTQYVGAPRPPATDPASVQILRAEPTRPFDRLGEINIEASTDPAPPVQDIEAKVRDEGAKLGADAVVVVLDRIEPTGVWVSGPWWGRSVDTITGRKLIGVAIKYR</sequence>
<proteinExistence type="predicted"/>
<gene>
    <name evidence="2" type="ORF">GCM10010970_03730</name>
</gene>